<evidence type="ECO:0000256" key="1">
    <source>
        <dbReference type="ARBA" id="ARBA00004007"/>
    </source>
</evidence>
<evidence type="ECO:0000256" key="12">
    <source>
        <dbReference type="SAM" id="Phobius"/>
    </source>
</evidence>
<dbReference type="KEGG" id="apra:G3A50_15850"/>
<evidence type="ECO:0000256" key="6">
    <source>
        <dbReference type="ARBA" id="ARBA00022968"/>
    </source>
</evidence>
<feature type="region of interest" description="Disordered" evidence="11">
    <location>
        <begin position="1"/>
        <end position="20"/>
    </location>
</feature>
<keyword evidence="5 10" id="KW-0812">Transmembrane</keyword>
<keyword evidence="14" id="KW-1185">Reference proteome</keyword>
<dbReference type="NCBIfam" id="NF003465">
    <property type="entry name" value="PRK05089.1"/>
    <property type="match status" value="1"/>
</dbReference>
<feature type="topological domain" description="Periplasmic" evidence="10">
    <location>
        <begin position="44"/>
        <end position="205"/>
    </location>
</feature>
<evidence type="ECO:0000256" key="7">
    <source>
        <dbReference type="ARBA" id="ARBA00022989"/>
    </source>
</evidence>
<dbReference type="Gene3D" id="2.60.370.10">
    <property type="entry name" value="Ctag/Cox11"/>
    <property type="match status" value="1"/>
</dbReference>
<feature type="topological domain" description="Cytoplasmic" evidence="10">
    <location>
        <begin position="1"/>
        <end position="19"/>
    </location>
</feature>
<accession>A0A6P1YNU7</accession>
<evidence type="ECO:0000256" key="3">
    <source>
        <dbReference type="ARBA" id="ARBA00009620"/>
    </source>
</evidence>
<name>A0A6P1YNU7_9HYPH</name>
<dbReference type="HAMAP" id="MF_00155">
    <property type="entry name" value="CtaG"/>
    <property type="match status" value="1"/>
</dbReference>
<dbReference type="PIRSF" id="PIRSF005413">
    <property type="entry name" value="COX11"/>
    <property type="match status" value="1"/>
</dbReference>
<evidence type="ECO:0000256" key="5">
    <source>
        <dbReference type="ARBA" id="ARBA00022692"/>
    </source>
</evidence>
<proteinExistence type="inferred from homology"/>
<evidence type="ECO:0000256" key="9">
    <source>
        <dbReference type="ARBA" id="ARBA00023136"/>
    </source>
</evidence>
<dbReference type="Proteomes" id="UP000464751">
    <property type="component" value="Chromosome"/>
</dbReference>
<feature type="transmembrane region" description="Helical" evidence="12">
    <location>
        <begin position="24"/>
        <end position="44"/>
    </location>
</feature>
<gene>
    <name evidence="10" type="primary">ctaG</name>
    <name evidence="13" type="ORF">G3A50_15850</name>
</gene>
<dbReference type="InterPro" id="IPR007533">
    <property type="entry name" value="Cyt_c_oxidase_assmbl_CtaG"/>
</dbReference>
<comment type="similarity">
    <text evidence="3 10">Belongs to the COX11/CtaG family.</text>
</comment>
<dbReference type="PANTHER" id="PTHR21320">
    <property type="entry name" value="CYTOCHROME C OXIDASE ASSEMBLY PROTEIN COX11-RELATED"/>
    <property type="match status" value="1"/>
</dbReference>
<evidence type="ECO:0000256" key="2">
    <source>
        <dbReference type="ARBA" id="ARBA00004382"/>
    </source>
</evidence>
<comment type="function">
    <text evidence="1 10">Exerts its effect at some terminal stage of cytochrome c oxidase synthesis, probably by being involved in the insertion of the copper B into subunit I.</text>
</comment>
<dbReference type="GO" id="GO:0005507">
    <property type="term" value="F:copper ion binding"/>
    <property type="evidence" value="ECO:0007669"/>
    <property type="project" value="InterPro"/>
</dbReference>
<sequence length="205" mass="22065">MSEESAKPENGNGPAPRRRGSHSVVALSCALFVVAMIGAAYAAVPLYQMFCQVTGFGGATKVAIKAPDSSIDRVIEVRFDANVAPGLPWSFEPETRSVQVRIGETKLVYYRAHNRGKEPITAAATYNVTPAQSGYYFSKMQCFCFTDQTLQPGETLDMPVIFFVDPALAEDPELATLKTITLSYTFFSKAAPVAAGKSNPGKAPL</sequence>
<dbReference type="GO" id="GO:0008535">
    <property type="term" value="P:respiratory chain complex IV assembly"/>
    <property type="evidence" value="ECO:0007669"/>
    <property type="project" value="UniProtKB-UniRule"/>
</dbReference>
<evidence type="ECO:0000313" key="13">
    <source>
        <dbReference type="EMBL" id="QIB35019.1"/>
    </source>
</evidence>
<evidence type="ECO:0000256" key="8">
    <source>
        <dbReference type="ARBA" id="ARBA00023008"/>
    </source>
</evidence>
<protein>
    <recommendedName>
        <fullName evidence="4 10">Cytochrome c oxidase assembly protein CtaG</fullName>
    </recommendedName>
</protein>
<dbReference type="FunFam" id="2.60.370.10:FF:000001">
    <property type="entry name" value="COX11 cytochrome c oxidase assembly homolog"/>
    <property type="match status" value="1"/>
</dbReference>
<organism evidence="13 14">
    <name type="scientific">Ancylobacter pratisalsi</name>
    <dbReference type="NCBI Taxonomy" id="1745854"/>
    <lineage>
        <taxon>Bacteria</taxon>
        <taxon>Pseudomonadati</taxon>
        <taxon>Pseudomonadota</taxon>
        <taxon>Alphaproteobacteria</taxon>
        <taxon>Hyphomicrobiales</taxon>
        <taxon>Xanthobacteraceae</taxon>
        <taxon>Ancylobacter</taxon>
    </lineage>
</organism>
<dbReference type="EMBL" id="CP048630">
    <property type="protein sequence ID" value="QIB35019.1"/>
    <property type="molecule type" value="Genomic_DNA"/>
</dbReference>
<dbReference type="AlphaFoldDB" id="A0A6P1YNU7"/>
<keyword evidence="9 10" id="KW-0472">Membrane</keyword>
<keyword evidence="10" id="KW-1003">Cell membrane</keyword>
<comment type="subcellular location">
    <subcellularLocation>
        <location evidence="2 10">Cell inner membrane</location>
        <topology evidence="2 10">Single-pass type II membrane protein</topology>
        <orientation evidence="2 10">Periplasmic side</orientation>
    </subcellularLocation>
</comment>
<dbReference type="PANTHER" id="PTHR21320:SF3">
    <property type="entry name" value="CYTOCHROME C OXIDASE ASSEMBLY PROTEIN COX11, MITOCHONDRIAL-RELATED"/>
    <property type="match status" value="1"/>
</dbReference>
<keyword evidence="10" id="KW-0997">Cell inner membrane</keyword>
<keyword evidence="8 10" id="KW-0186">Copper</keyword>
<dbReference type="Pfam" id="PF04442">
    <property type="entry name" value="CtaG_Cox11"/>
    <property type="match status" value="1"/>
</dbReference>
<evidence type="ECO:0000313" key="14">
    <source>
        <dbReference type="Proteomes" id="UP000464751"/>
    </source>
</evidence>
<dbReference type="GO" id="GO:0005886">
    <property type="term" value="C:plasma membrane"/>
    <property type="evidence" value="ECO:0007669"/>
    <property type="project" value="UniProtKB-SubCell"/>
</dbReference>
<keyword evidence="6 10" id="KW-0735">Signal-anchor</keyword>
<dbReference type="SUPFAM" id="SSF110111">
    <property type="entry name" value="Ctag/Cox11"/>
    <property type="match status" value="1"/>
</dbReference>
<evidence type="ECO:0000256" key="10">
    <source>
        <dbReference type="HAMAP-Rule" id="MF_00155"/>
    </source>
</evidence>
<reference evidence="13 14" key="1">
    <citation type="submission" date="2020-02" db="EMBL/GenBank/DDBJ databases">
        <authorList>
            <person name="Li G."/>
        </authorList>
    </citation>
    <scope>NUCLEOTIDE SEQUENCE [LARGE SCALE GENOMIC DNA]</scope>
    <source>
        <strain evidence="13 14">DSM 102029</strain>
    </source>
</reference>
<dbReference type="InterPro" id="IPR023471">
    <property type="entry name" value="CtaG/Cox11_dom_sf"/>
</dbReference>
<evidence type="ECO:0000256" key="11">
    <source>
        <dbReference type="SAM" id="MobiDB-lite"/>
    </source>
</evidence>
<dbReference type="RefSeq" id="WP_163076164.1">
    <property type="nucleotide sequence ID" value="NZ_CP048630.1"/>
</dbReference>
<evidence type="ECO:0000256" key="4">
    <source>
        <dbReference type="ARBA" id="ARBA00015384"/>
    </source>
</evidence>
<keyword evidence="7 10" id="KW-1133">Transmembrane helix</keyword>